<feature type="domain" description="Ketoreductase" evidence="5">
    <location>
        <begin position="2"/>
        <end position="183"/>
    </location>
</feature>
<dbReference type="Pfam" id="PF00106">
    <property type="entry name" value="adh_short"/>
    <property type="match status" value="1"/>
</dbReference>
<dbReference type="SUPFAM" id="SSF51735">
    <property type="entry name" value="NAD(P)-binding Rossmann-fold domains"/>
    <property type="match status" value="1"/>
</dbReference>
<dbReference type="PRINTS" id="PR00081">
    <property type="entry name" value="GDHRDH"/>
</dbReference>
<evidence type="ECO:0000256" key="2">
    <source>
        <dbReference type="ARBA" id="ARBA00023002"/>
    </source>
</evidence>
<dbReference type="InterPro" id="IPR051911">
    <property type="entry name" value="SDR_oxidoreductase"/>
</dbReference>
<evidence type="ECO:0000256" key="4">
    <source>
        <dbReference type="SAM" id="MobiDB-lite"/>
    </source>
</evidence>
<feature type="compositionally biased region" description="Polar residues" evidence="4">
    <location>
        <begin position="213"/>
        <end position="222"/>
    </location>
</feature>
<dbReference type="PANTHER" id="PTHR43976:SF16">
    <property type="entry name" value="SHORT-CHAIN DEHYDROGENASE_REDUCTASE FAMILY PROTEIN"/>
    <property type="match status" value="1"/>
</dbReference>
<name>A0A251XMT5_CLAMM</name>
<feature type="region of interest" description="Disordered" evidence="4">
    <location>
        <begin position="200"/>
        <end position="282"/>
    </location>
</feature>
<comment type="similarity">
    <text evidence="1 3">Belongs to the short-chain dehydrogenases/reductases (SDR) family.</text>
</comment>
<sequence length="384" mass="41138">MTTWLITGCSTGLGRAFAVEALERGHDVVVTARDAANVQDLADTYPEHALALDLDVTDPAQVSLVVDEATARFGGVDVLVNNAGYGYRAAVEEGDDEDVARLFDTQFHGSVRMIKAVLPGMRERRSGTIVNLSSIGAARTGAGSGYYGAVKAAIEQMTMALRTELAPLGIVATVVAPGSFRTDFSGRSLTQSSTVIDDYAETAGKRRKENDTTDGTQPTTPRSARRCSWTRSSRALPSTCCSAATRSRSSRARSTTCAPTSTRGPSAAGRRRTTRADRLDGRAARRGAALAVVGLRGLRRGVRAGRRGWRPRLVGARAHHEERDAEDDERQPGDTGVVERQHQDDAEHRERDAERRVRARGVVVLLRGGSAGSAGVVGSLMRPR</sequence>
<reference evidence="6 7" key="1">
    <citation type="submission" date="2016-08" db="EMBL/GenBank/DDBJ databases">
        <title>Genome sequence of Clavibacter michiganensis subsp. michiganensis strain CASJ007.</title>
        <authorList>
            <person name="Thapa S.P."/>
            <person name="Coaker G."/>
        </authorList>
    </citation>
    <scope>NUCLEOTIDE SEQUENCE [LARGE SCALE GENOMIC DNA]</scope>
    <source>
        <strain evidence="6">CASJ007</strain>
    </source>
</reference>
<proteinExistence type="inferred from homology"/>
<accession>A0A251XMT5</accession>
<organism evidence="6 7">
    <name type="scientific">Clavibacter michiganensis subsp. michiganensis</name>
    <dbReference type="NCBI Taxonomy" id="33013"/>
    <lineage>
        <taxon>Bacteria</taxon>
        <taxon>Bacillati</taxon>
        <taxon>Actinomycetota</taxon>
        <taxon>Actinomycetes</taxon>
        <taxon>Micrococcales</taxon>
        <taxon>Microbacteriaceae</taxon>
        <taxon>Clavibacter</taxon>
    </lineage>
</organism>
<comment type="caution">
    <text evidence="6">The sequence shown here is derived from an EMBL/GenBank/DDBJ whole genome shotgun (WGS) entry which is preliminary data.</text>
</comment>
<dbReference type="AlphaFoldDB" id="A0A251XMT5"/>
<keyword evidence="2" id="KW-0560">Oxidoreductase</keyword>
<dbReference type="GO" id="GO:0016491">
    <property type="term" value="F:oxidoreductase activity"/>
    <property type="evidence" value="ECO:0007669"/>
    <property type="project" value="UniProtKB-KW"/>
</dbReference>
<keyword evidence="7" id="KW-1185">Reference proteome</keyword>
<dbReference type="EMBL" id="MDHH01000001">
    <property type="protein sequence ID" value="OUE04777.1"/>
    <property type="molecule type" value="Genomic_DNA"/>
</dbReference>
<feature type="compositionally biased region" description="Low complexity" evidence="4">
    <location>
        <begin position="238"/>
        <end position="268"/>
    </location>
</feature>
<evidence type="ECO:0000256" key="1">
    <source>
        <dbReference type="ARBA" id="ARBA00006484"/>
    </source>
</evidence>
<evidence type="ECO:0000256" key="3">
    <source>
        <dbReference type="RuleBase" id="RU000363"/>
    </source>
</evidence>
<feature type="compositionally biased region" description="Basic and acidic residues" evidence="4">
    <location>
        <begin position="337"/>
        <end position="354"/>
    </location>
</feature>
<protein>
    <submittedName>
        <fullName evidence="6">3-oxoacyl-[acyl-carrier-protein] reductase FabG</fullName>
    </submittedName>
</protein>
<dbReference type="PANTHER" id="PTHR43976">
    <property type="entry name" value="SHORT CHAIN DEHYDROGENASE"/>
    <property type="match status" value="1"/>
</dbReference>
<dbReference type="SMART" id="SM00822">
    <property type="entry name" value="PKS_KR"/>
    <property type="match status" value="1"/>
</dbReference>
<dbReference type="InterPro" id="IPR057326">
    <property type="entry name" value="KR_dom"/>
</dbReference>
<feature type="region of interest" description="Disordered" evidence="4">
    <location>
        <begin position="315"/>
        <end position="354"/>
    </location>
</feature>
<evidence type="ECO:0000259" key="5">
    <source>
        <dbReference type="SMART" id="SM00822"/>
    </source>
</evidence>
<dbReference type="Gene3D" id="3.40.50.720">
    <property type="entry name" value="NAD(P)-binding Rossmann-like Domain"/>
    <property type="match status" value="1"/>
</dbReference>
<dbReference type="PRINTS" id="PR00080">
    <property type="entry name" value="SDRFAMILY"/>
</dbReference>
<dbReference type="CDD" id="cd05374">
    <property type="entry name" value="17beta-HSD-like_SDR_c"/>
    <property type="match status" value="1"/>
</dbReference>
<dbReference type="InterPro" id="IPR036291">
    <property type="entry name" value="NAD(P)-bd_dom_sf"/>
</dbReference>
<gene>
    <name evidence="6" type="primary">fabG_1</name>
    <name evidence="6" type="ORF">CMMCAS07_07500</name>
</gene>
<dbReference type="Proteomes" id="UP000195062">
    <property type="component" value="Unassembled WGS sequence"/>
</dbReference>
<evidence type="ECO:0000313" key="7">
    <source>
        <dbReference type="Proteomes" id="UP000195062"/>
    </source>
</evidence>
<evidence type="ECO:0000313" key="6">
    <source>
        <dbReference type="EMBL" id="OUE04777.1"/>
    </source>
</evidence>
<dbReference type="InterPro" id="IPR002347">
    <property type="entry name" value="SDR_fam"/>
</dbReference>